<dbReference type="InterPro" id="IPR014756">
    <property type="entry name" value="Ig_E-set"/>
</dbReference>
<dbReference type="PROSITE" id="PS51257">
    <property type="entry name" value="PROKAR_LIPOPROTEIN"/>
    <property type="match status" value="1"/>
</dbReference>
<sequence length="683" mass="72053">MKNIYNVRLLLLVCLILSFGFLTSCEDDDDTQPNAGQVQLLSFGPTGVQHGEEIRFIGHNLNQVEAVELPSATVAKADFLEQTSELIRLIVPDEAMEGLVTLKLSDGKEITSKTVLSFEVPITISSVTTEARPGTNITINGTKLNWVEGVVFAKDTVDEFVSQSATELVLQVPLNAKTGTLVLIGGGTEPSFVETEEELIVTLPKVTSLSPAAVKHSESLTLTGTDLDLVQEVVFAGGAIVSDFTSQSATEIVLTVPNTADAGALTLVAAGSLVEVVIEAELELTLPTVTSMNAVKHGDNLTITGTNLDMVKEVVFAGGAKVSAFVSRSASQLEVKVPDTADEGNLTLITTHGYEVPTSSALDLILPAVTSATPTPVDPGANVTITGSNLDLVKSVVFGGDASVSTFVNKSANQIVVTVPDQATSGTLTLITTHNYEVATETEVTVVLPVVTGITPAPAAYGAYLTITGTNLDLVQSVKFTGGATVTNFLAKTASQIILTVPAEAKSGTLTLVTNRGLEIETTLEAMVGDGGPDIDHFIYDNALNADPNNGWTLLGGWGKASEDLANTEQVSRGEKSIKVVYNEAYGAFHLSPKNPNILNDYTHVVLYVYGGSGNNRMALRVKTKGGVDSPEPTFELIEGEWQKVEIPISAFGDISGGISEFMIKNYGTESNTIYIDDVGLRD</sequence>
<dbReference type="SUPFAM" id="SSF81296">
    <property type="entry name" value="E set domains"/>
    <property type="match status" value="4"/>
</dbReference>
<evidence type="ECO:0000313" key="3">
    <source>
        <dbReference type="EMBL" id="MFD2067119.1"/>
    </source>
</evidence>
<dbReference type="RefSeq" id="WP_229961757.1">
    <property type="nucleotide sequence ID" value="NZ_JAJJWI010000015.1"/>
</dbReference>
<gene>
    <name evidence="3" type="ORF">ACFSKU_09520</name>
</gene>
<feature type="domain" description="IPT/TIG" evidence="2">
    <location>
        <begin position="449"/>
        <end position="517"/>
    </location>
</feature>
<evidence type="ECO:0000256" key="1">
    <source>
        <dbReference type="SAM" id="SignalP"/>
    </source>
</evidence>
<dbReference type="InterPro" id="IPR002909">
    <property type="entry name" value="IPT_dom"/>
</dbReference>
<comment type="caution">
    <text evidence="3">The sequence shown here is derived from an EMBL/GenBank/DDBJ whole genome shotgun (WGS) entry which is preliminary data.</text>
</comment>
<feature type="signal peptide" evidence="1">
    <location>
        <begin position="1"/>
        <end position="24"/>
    </location>
</feature>
<keyword evidence="4" id="KW-1185">Reference proteome</keyword>
<dbReference type="InterPro" id="IPR008979">
    <property type="entry name" value="Galactose-bd-like_sf"/>
</dbReference>
<reference evidence="4" key="1">
    <citation type="journal article" date="2019" name="Int. J. Syst. Evol. Microbiol.">
        <title>The Global Catalogue of Microorganisms (GCM) 10K type strain sequencing project: providing services to taxonomists for standard genome sequencing and annotation.</title>
        <authorList>
            <consortium name="The Broad Institute Genomics Platform"/>
            <consortium name="The Broad Institute Genome Sequencing Center for Infectious Disease"/>
            <person name="Wu L."/>
            <person name="Ma J."/>
        </authorList>
    </citation>
    <scope>NUCLEOTIDE SEQUENCE [LARGE SCALE GENOMIC DNA]</scope>
    <source>
        <strain evidence="4">JCM 16545</strain>
    </source>
</reference>
<dbReference type="Pfam" id="PF01833">
    <property type="entry name" value="TIG"/>
    <property type="match status" value="2"/>
</dbReference>
<protein>
    <submittedName>
        <fullName evidence="3">IPT/TIG domain-containing protein</fullName>
    </submittedName>
</protein>
<keyword evidence="1" id="KW-0732">Signal</keyword>
<dbReference type="CDD" id="cd00102">
    <property type="entry name" value="IPT"/>
    <property type="match status" value="2"/>
</dbReference>
<dbReference type="SUPFAM" id="SSF49785">
    <property type="entry name" value="Galactose-binding domain-like"/>
    <property type="match status" value="1"/>
</dbReference>
<dbReference type="Gene3D" id="2.60.120.430">
    <property type="entry name" value="Galactose-binding lectin"/>
    <property type="match status" value="1"/>
</dbReference>
<evidence type="ECO:0000313" key="4">
    <source>
        <dbReference type="Proteomes" id="UP001597369"/>
    </source>
</evidence>
<name>A0ABW4WWK7_9BACT</name>
<dbReference type="Proteomes" id="UP001597369">
    <property type="component" value="Unassembled WGS sequence"/>
</dbReference>
<dbReference type="Gene3D" id="2.60.40.10">
    <property type="entry name" value="Immunoglobulins"/>
    <property type="match status" value="6"/>
</dbReference>
<proteinExistence type="predicted"/>
<feature type="chain" id="PRO_5046126254" evidence="1">
    <location>
        <begin position="25"/>
        <end position="683"/>
    </location>
</feature>
<organism evidence="3 4">
    <name type="scientific">Pontibacter silvestris</name>
    <dbReference type="NCBI Taxonomy" id="2305183"/>
    <lineage>
        <taxon>Bacteria</taxon>
        <taxon>Pseudomonadati</taxon>
        <taxon>Bacteroidota</taxon>
        <taxon>Cytophagia</taxon>
        <taxon>Cytophagales</taxon>
        <taxon>Hymenobacteraceae</taxon>
        <taxon>Pontibacter</taxon>
    </lineage>
</organism>
<dbReference type="InterPro" id="IPR013783">
    <property type="entry name" value="Ig-like_fold"/>
</dbReference>
<evidence type="ECO:0000259" key="2">
    <source>
        <dbReference type="Pfam" id="PF01833"/>
    </source>
</evidence>
<accession>A0ABW4WWK7</accession>
<feature type="domain" description="IPT/TIG" evidence="2">
    <location>
        <begin position="367"/>
        <end position="434"/>
    </location>
</feature>
<dbReference type="EMBL" id="JBHUHV010000028">
    <property type="protein sequence ID" value="MFD2067119.1"/>
    <property type="molecule type" value="Genomic_DNA"/>
</dbReference>